<dbReference type="KEGG" id="daa:AKL17_3945"/>
<protein>
    <submittedName>
        <fullName evidence="1">Peptidase U7</fullName>
    </submittedName>
</protein>
<proteinExistence type="predicted"/>
<keyword evidence="2" id="KW-1185">Reference proteome</keyword>
<evidence type="ECO:0000313" key="1">
    <source>
        <dbReference type="EMBL" id="AMY71167.1"/>
    </source>
</evidence>
<sequence length="81" mass="8224">MHHAQIAQRAFNTPLMVDPAKALAFLSGLGPRITGQDITFAGLEVEAADQVAAALPCPPARRCSAMTLPSAISGAAASPSP</sequence>
<dbReference type="AlphaFoldDB" id="A0A159Z706"/>
<gene>
    <name evidence="1" type="ORF">AKL17_3945</name>
</gene>
<dbReference type="Proteomes" id="UP000076128">
    <property type="component" value="Chromosome"/>
</dbReference>
<accession>A0A159Z706</accession>
<evidence type="ECO:0000313" key="2">
    <source>
        <dbReference type="Proteomes" id="UP000076128"/>
    </source>
</evidence>
<name>A0A159Z706_9RHOB</name>
<reference evidence="1 2" key="1">
    <citation type="submission" date="2015-09" db="EMBL/GenBank/DDBJ databases">
        <title>Complete genome sequence of Defluviimonas alba cai42t isolated from an oilfield in Xinjiang.</title>
        <authorList>
            <person name="Geng S."/>
            <person name="Pan X."/>
            <person name="Wu X."/>
        </authorList>
    </citation>
    <scope>NUCLEOTIDE SEQUENCE [LARGE SCALE GENOMIC DNA]</scope>
    <source>
        <strain evidence="2">cai42</strain>
    </source>
</reference>
<dbReference type="STRING" id="1335048.AKL17_3945"/>
<organism evidence="1 2">
    <name type="scientific">Frigidibacter mobilis</name>
    <dbReference type="NCBI Taxonomy" id="1335048"/>
    <lineage>
        <taxon>Bacteria</taxon>
        <taxon>Pseudomonadati</taxon>
        <taxon>Pseudomonadota</taxon>
        <taxon>Alphaproteobacteria</taxon>
        <taxon>Rhodobacterales</taxon>
        <taxon>Paracoccaceae</taxon>
        <taxon>Frigidibacter</taxon>
    </lineage>
</organism>
<dbReference type="EMBL" id="CP012661">
    <property type="protein sequence ID" value="AMY71167.1"/>
    <property type="molecule type" value="Genomic_DNA"/>
</dbReference>